<accession>A0A915IA10</accession>
<dbReference type="Proteomes" id="UP000887565">
    <property type="component" value="Unplaced"/>
</dbReference>
<protein>
    <submittedName>
        <fullName evidence="2">Uncharacterized protein</fullName>
    </submittedName>
</protein>
<evidence type="ECO:0000313" key="2">
    <source>
        <dbReference type="WBParaSite" id="nRc.2.0.1.t11010-RA"/>
    </source>
</evidence>
<organism evidence="1 2">
    <name type="scientific">Romanomermis culicivorax</name>
    <name type="common">Nematode worm</name>
    <dbReference type="NCBI Taxonomy" id="13658"/>
    <lineage>
        <taxon>Eukaryota</taxon>
        <taxon>Metazoa</taxon>
        <taxon>Ecdysozoa</taxon>
        <taxon>Nematoda</taxon>
        <taxon>Enoplea</taxon>
        <taxon>Dorylaimia</taxon>
        <taxon>Mermithida</taxon>
        <taxon>Mermithoidea</taxon>
        <taxon>Mermithidae</taxon>
        <taxon>Romanomermis</taxon>
    </lineage>
</organism>
<reference evidence="2" key="1">
    <citation type="submission" date="2022-11" db="UniProtKB">
        <authorList>
            <consortium name="WormBaseParasite"/>
        </authorList>
    </citation>
    <scope>IDENTIFICATION</scope>
</reference>
<dbReference type="AlphaFoldDB" id="A0A915IA10"/>
<sequence>MFKISKLKVTEFDCLRASPTKFYLNPQEKKKVKLQFLQYDSEVFTLSKTETNGKYPLWFVFALAQTHEYNPLEDHIFAMEDACPADYCRIVPDDQWTMHILDVDLPPEVTKEPAKKRPKESYAEVILPLNKKK</sequence>
<name>A0A915IA10_ROMCU</name>
<keyword evidence="1" id="KW-1185">Reference proteome</keyword>
<evidence type="ECO:0000313" key="1">
    <source>
        <dbReference type="Proteomes" id="UP000887565"/>
    </source>
</evidence>
<dbReference type="WBParaSite" id="nRc.2.0.1.t11010-RA">
    <property type="protein sequence ID" value="nRc.2.0.1.t11010-RA"/>
    <property type="gene ID" value="nRc.2.0.1.g11010"/>
</dbReference>
<proteinExistence type="predicted"/>